<gene>
    <name evidence="3" type="ORF">CP968_15970</name>
    <name evidence="2" type="ORF">GCM10010371_50670</name>
</gene>
<evidence type="ECO:0000313" key="2">
    <source>
        <dbReference type="EMBL" id="GGZ84717.1"/>
    </source>
</evidence>
<evidence type="ECO:0000313" key="4">
    <source>
        <dbReference type="Proteomes" id="UP000326831"/>
    </source>
</evidence>
<reference evidence="2" key="3">
    <citation type="submission" date="2020-09" db="EMBL/GenBank/DDBJ databases">
        <authorList>
            <person name="Sun Q."/>
            <person name="Ohkuma M."/>
        </authorList>
    </citation>
    <scope>NUCLEOTIDE SEQUENCE</scope>
    <source>
        <strain evidence="2">JCM 4834</strain>
    </source>
</reference>
<sequence length="61" mass="6409">MNPSLKIFLTIFCYISGVMGVVTAVLHAGDQPAHTTAAVIAGTLGVVFLFAGIALSRRPRH</sequence>
<evidence type="ECO:0000256" key="1">
    <source>
        <dbReference type="SAM" id="Phobius"/>
    </source>
</evidence>
<dbReference type="Proteomes" id="UP000634660">
    <property type="component" value="Unassembled WGS sequence"/>
</dbReference>
<protein>
    <submittedName>
        <fullName evidence="3">Uncharacterized protein</fullName>
    </submittedName>
</protein>
<keyword evidence="4" id="KW-1185">Reference proteome</keyword>
<evidence type="ECO:0000313" key="3">
    <source>
        <dbReference type="EMBL" id="QEU79625.1"/>
    </source>
</evidence>
<dbReference type="EMBL" id="BMVX01000022">
    <property type="protein sequence ID" value="GGZ84717.1"/>
    <property type="molecule type" value="Genomic_DNA"/>
</dbReference>
<feature type="transmembrane region" description="Helical" evidence="1">
    <location>
        <begin position="7"/>
        <end position="29"/>
    </location>
</feature>
<feature type="transmembrane region" description="Helical" evidence="1">
    <location>
        <begin position="35"/>
        <end position="55"/>
    </location>
</feature>
<dbReference type="RefSeq" id="WP_150518642.1">
    <property type="nucleotide sequence ID" value="NZ_BMVX01000022.1"/>
</dbReference>
<keyword evidence="1" id="KW-0472">Membrane</keyword>
<dbReference type="EMBL" id="CP023701">
    <property type="protein sequence ID" value="QEU79625.1"/>
    <property type="molecule type" value="Genomic_DNA"/>
</dbReference>
<dbReference type="KEGG" id="ssub:CP968_15970"/>
<dbReference type="AlphaFoldDB" id="A0A5P2UMT3"/>
<reference evidence="3 4" key="2">
    <citation type="submission" date="2017-09" db="EMBL/GenBank/DDBJ databases">
        <authorList>
            <person name="Lee N."/>
            <person name="Cho B.-K."/>
        </authorList>
    </citation>
    <scope>NUCLEOTIDE SEQUENCE [LARGE SCALE GENOMIC DNA]</scope>
    <source>
        <strain evidence="3 4">ATCC 27467</strain>
    </source>
</reference>
<name>A0A5P2UMT3_9ACTN</name>
<keyword evidence="1" id="KW-0812">Transmembrane</keyword>
<dbReference type="Proteomes" id="UP000326831">
    <property type="component" value="Chromosome"/>
</dbReference>
<proteinExistence type="predicted"/>
<accession>A0A5P2UMT3</accession>
<organism evidence="3 4">
    <name type="scientific">Streptomyces subrutilus</name>
    <dbReference type="NCBI Taxonomy" id="36818"/>
    <lineage>
        <taxon>Bacteria</taxon>
        <taxon>Bacillati</taxon>
        <taxon>Actinomycetota</taxon>
        <taxon>Actinomycetes</taxon>
        <taxon>Kitasatosporales</taxon>
        <taxon>Streptomycetaceae</taxon>
        <taxon>Streptomyces</taxon>
    </lineage>
</organism>
<keyword evidence="1" id="KW-1133">Transmembrane helix</keyword>
<dbReference type="OrthoDB" id="4301482at2"/>
<reference evidence="2" key="1">
    <citation type="journal article" date="2014" name="Int. J. Syst. Evol. Microbiol.">
        <title>Complete genome sequence of Corynebacterium casei LMG S-19264T (=DSM 44701T), isolated from a smear-ripened cheese.</title>
        <authorList>
            <consortium name="US DOE Joint Genome Institute (JGI-PGF)"/>
            <person name="Walter F."/>
            <person name="Albersmeier A."/>
            <person name="Kalinowski J."/>
            <person name="Ruckert C."/>
        </authorList>
    </citation>
    <scope>NUCLEOTIDE SEQUENCE</scope>
    <source>
        <strain evidence="2">JCM 4834</strain>
    </source>
</reference>